<dbReference type="RefSeq" id="NP_820091.1">
    <property type="nucleotide sequence ID" value="NC_002971.4"/>
</dbReference>
<dbReference type="PROSITE" id="PS51257">
    <property type="entry name" value="PROKAR_LIPOPROTEIN"/>
    <property type="match status" value="1"/>
</dbReference>
<gene>
    <name evidence="1" type="ordered locus">CBU_1092</name>
</gene>
<dbReference type="PATRIC" id="fig|227377.7.peg.1086"/>
<evidence type="ECO:0000313" key="2">
    <source>
        <dbReference type="Proteomes" id="UP000002671"/>
    </source>
</evidence>
<reference evidence="1 2" key="2">
    <citation type="journal article" date="2009" name="Infect. Immun.">
        <title>Comparative genomics reveal extensive transposon-mediated genomic plasticity and diversity among potential effector proteins within the genus Coxiella.</title>
        <authorList>
            <person name="Beare P.A."/>
            <person name="Unsworth N."/>
            <person name="Andoh M."/>
            <person name="Voth D.E."/>
            <person name="Omsland A."/>
            <person name="Gilk S.D."/>
            <person name="Williams K.P."/>
            <person name="Sobral B.W."/>
            <person name="Kupko J.J.III."/>
            <person name="Porcella S.F."/>
            <person name="Samuel J.E."/>
            <person name="Heinzen R.A."/>
        </authorList>
    </citation>
    <scope>NUCLEOTIDE SEQUENCE [LARGE SCALE GENOMIC DNA]</scope>
    <source>
        <strain evidence="2">RSA 493 / Nine Mile phase I</strain>
    </source>
</reference>
<keyword evidence="2" id="KW-1185">Reference proteome</keyword>
<name>Q83CM2_COXBU</name>
<dbReference type="HOGENOM" id="CLU_2648382_0_0_6"/>
<sequence>MSKRISVSLIFGLLAGCAEYSHPPARNPQSAHCHAIATQLNQTYPSTLRKRRPPTEKAKLLRAYHSYDCDEFEPVD</sequence>
<dbReference type="KEGG" id="cbu:CBU_1092"/>
<proteinExistence type="predicted"/>
<dbReference type="Proteomes" id="UP000002671">
    <property type="component" value="Chromosome"/>
</dbReference>
<dbReference type="AlphaFoldDB" id="Q83CM2"/>
<reference evidence="1 2" key="1">
    <citation type="journal article" date="2003" name="Proc. Natl. Acad. Sci. U.S.A.">
        <title>Complete genome sequence of the Q-fever pathogen, Coxiella burnetii.</title>
        <authorList>
            <person name="Seshadri R."/>
            <person name="Paulsen I.T."/>
            <person name="Eisen J.A."/>
            <person name="Read T.D."/>
            <person name="Nelson K.E."/>
            <person name="Nelson W.C."/>
            <person name="Ward N.L."/>
            <person name="Tettelin H."/>
            <person name="Davidsen T.M."/>
            <person name="Beanan M.J."/>
            <person name="Deboy R.T."/>
            <person name="Daugherty S.C."/>
            <person name="Brinkac L.M."/>
            <person name="Madupu R."/>
            <person name="Dodson R.J."/>
            <person name="Khouri H.M."/>
            <person name="Lee K.H."/>
            <person name="Carty H.A."/>
            <person name="Scanlan D."/>
            <person name="Heinzen R.A."/>
            <person name="Thompson H.A."/>
            <person name="Samuel J.E."/>
            <person name="Fraser C.M."/>
            <person name="Heidelberg J.F."/>
        </authorList>
    </citation>
    <scope>NUCLEOTIDE SEQUENCE [LARGE SCALE GENOMIC DNA]</scope>
    <source>
        <strain evidence="2">RSA 493 / Nine Mile phase I</strain>
    </source>
</reference>
<dbReference type="RefSeq" id="WP_010958003.1">
    <property type="nucleotide sequence ID" value="NC_002971.4"/>
</dbReference>
<dbReference type="EMBL" id="AE016828">
    <property type="protein sequence ID" value="AAO90605.1"/>
    <property type="molecule type" value="Genomic_DNA"/>
</dbReference>
<protein>
    <submittedName>
        <fullName evidence="1">Hypothetical lipoprotein</fullName>
    </submittedName>
</protein>
<organism evidence="1 2">
    <name type="scientific">Coxiella burnetii (strain RSA 493 / Nine Mile phase I)</name>
    <dbReference type="NCBI Taxonomy" id="227377"/>
    <lineage>
        <taxon>Bacteria</taxon>
        <taxon>Pseudomonadati</taxon>
        <taxon>Pseudomonadota</taxon>
        <taxon>Gammaproteobacteria</taxon>
        <taxon>Legionellales</taxon>
        <taxon>Coxiellaceae</taxon>
        <taxon>Coxiella</taxon>
    </lineage>
</organism>
<evidence type="ECO:0000313" key="1">
    <source>
        <dbReference type="EMBL" id="AAO90605.1"/>
    </source>
</evidence>
<dbReference type="EnsemblBacteria" id="AAO90605">
    <property type="protein sequence ID" value="AAO90605"/>
    <property type="gene ID" value="CBU_1092"/>
</dbReference>
<accession>Q83CM2</accession>
<keyword evidence="1" id="KW-0449">Lipoprotein</keyword>
<dbReference type="GeneID" id="1208993"/>